<keyword evidence="2" id="KW-1185">Reference proteome</keyword>
<dbReference type="AlphaFoldDB" id="A0A254TBQ4"/>
<sequence>MKINAARLDPAPLPGAALSRYRVRFAHRHPTMLLFLGFDGVLHPADGERTLFQHRDALEALLRAHAHVDVVITSSWREVFDTDTLREDYFSRDIQPRIIDVTPLIPGAMRWQEVQAYLEETRHAGPYLVVDDDASEFPPGWEHLLLCAPETGLDAGKLEELAARIRR</sequence>
<protein>
    <submittedName>
        <fullName evidence="1">Uncharacterized protein</fullName>
    </submittedName>
</protein>
<evidence type="ECO:0000313" key="1">
    <source>
        <dbReference type="EMBL" id="OWW19587.1"/>
    </source>
</evidence>
<organism evidence="1 2">
    <name type="scientific">Noviherbaspirillum denitrificans</name>
    <dbReference type="NCBI Taxonomy" id="1968433"/>
    <lineage>
        <taxon>Bacteria</taxon>
        <taxon>Pseudomonadati</taxon>
        <taxon>Pseudomonadota</taxon>
        <taxon>Betaproteobacteria</taxon>
        <taxon>Burkholderiales</taxon>
        <taxon>Oxalobacteraceae</taxon>
        <taxon>Noviherbaspirillum</taxon>
    </lineage>
</organism>
<gene>
    <name evidence="1" type="ORF">AYR66_08720</name>
</gene>
<name>A0A254TBQ4_9BURK</name>
<dbReference type="Proteomes" id="UP000197535">
    <property type="component" value="Unassembled WGS sequence"/>
</dbReference>
<dbReference type="RefSeq" id="WP_088706494.1">
    <property type="nucleotide sequence ID" value="NZ_LSTO01000001.1"/>
</dbReference>
<evidence type="ECO:0000313" key="2">
    <source>
        <dbReference type="Proteomes" id="UP000197535"/>
    </source>
</evidence>
<proteinExistence type="predicted"/>
<accession>A0A254TBQ4</accession>
<reference evidence="1 2" key="1">
    <citation type="submission" date="2016-02" db="EMBL/GenBank/DDBJ databases">
        <authorList>
            <person name="Wen L."/>
            <person name="He K."/>
            <person name="Yang H."/>
        </authorList>
    </citation>
    <scope>NUCLEOTIDE SEQUENCE [LARGE SCALE GENOMIC DNA]</scope>
    <source>
        <strain evidence="1 2">TSA40</strain>
    </source>
</reference>
<dbReference type="EMBL" id="LSTO01000001">
    <property type="protein sequence ID" value="OWW19587.1"/>
    <property type="molecule type" value="Genomic_DNA"/>
</dbReference>
<dbReference type="Pfam" id="PF18143">
    <property type="entry name" value="HAD_SAK_2"/>
    <property type="match status" value="1"/>
</dbReference>
<comment type="caution">
    <text evidence="1">The sequence shown here is derived from an EMBL/GenBank/DDBJ whole genome shotgun (WGS) entry which is preliminary data.</text>
</comment>
<dbReference type="OrthoDB" id="8773450at2"/>